<protein>
    <submittedName>
        <fullName evidence="2">Uncharacterized protein</fullName>
    </submittedName>
</protein>
<accession>A0AAD7N3N4</accession>
<keyword evidence="1" id="KW-1133">Transmembrane helix</keyword>
<keyword evidence="1" id="KW-0812">Transmembrane</keyword>
<keyword evidence="1" id="KW-0472">Membrane</keyword>
<evidence type="ECO:0000256" key="1">
    <source>
        <dbReference type="SAM" id="Phobius"/>
    </source>
</evidence>
<dbReference type="EMBL" id="JARKIB010000088">
    <property type="protein sequence ID" value="KAJ7744185.1"/>
    <property type="molecule type" value="Genomic_DNA"/>
</dbReference>
<proteinExistence type="predicted"/>
<feature type="transmembrane region" description="Helical" evidence="1">
    <location>
        <begin position="12"/>
        <end position="31"/>
    </location>
</feature>
<feature type="transmembrane region" description="Helical" evidence="1">
    <location>
        <begin position="131"/>
        <end position="152"/>
    </location>
</feature>
<dbReference type="Proteomes" id="UP001215598">
    <property type="component" value="Unassembled WGS sequence"/>
</dbReference>
<feature type="transmembrane region" description="Helical" evidence="1">
    <location>
        <begin position="476"/>
        <end position="498"/>
    </location>
</feature>
<sequence length="571" mass="60949">MAQQPPQGRHGYFVPVLKIVAAWVVALALAAGHHAFYASLNHTAPTLDPTWGTNASLLVHSQAGASAIGTTFAFIISSALGVSAGTAFLQCAWRVVRTRAFTVSGLDAMWSSQTNILAFLSLDFWRKARGIVILSGLTWAFRLVVTFAPGTLTVNTEVSTTSEPCSIPEFDFGATGSLYTAMRGIGLTYVGPSLNAQRIVSTTLLGGQPLPPTSPCGTNCSYVVIVDAPSFSCSMGAQSPSALNWTGADAPSPPPYFAATTDIMPTNVDNSGKFSFSDWDFQAHYTNYTEWQPDPDSGVNITCIAYNSTYNLNYTFGGTTPSVVIEQLVLHQRANELPGNETGPPSEPGSETLNEGTANYRALFDSIYDAYGKGSVEAVAGPAFQILGEPVQPGSFNYMPASLQIGQAPLVNAAATDLALGNLIWIPGAEIPLFFESLMQNVTLSILAGYPTQTSLTTCLVSSSEPHFVYNPRRLWLIYGLGLVVALLCDFIGLIALFRNRAVGATGNNFSDFLTATRNPELNALNLKEKGRIRLKYGPIASEGGRYAFGIPGSLGYSGKEVETLLFEQSM</sequence>
<comment type="caution">
    <text evidence="2">The sequence shown here is derived from an EMBL/GenBank/DDBJ whole genome shotgun (WGS) entry which is preliminary data.</text>
</comment>
<keyword evidence="3" id="KW-1185">Reference proteome</keyword>
<reference evidence="2" key="1">
    <citation type="submission" date="2023-03" db="EMBL/GenBank/DDBJ databases">
        <title>Massive genome expansion in bonnet fungi (Mycena s.s.) driven by repeated elements and novel gene families across ecological guilds.</title>
        <authorList>
            <consortium name="Lawrence Berkeley National Laboratory"/>
            <person name="Harder C.B."/>
            <person name="Miyauchi S."/>
            <person name="Viragh M."/>
            <person name="Kuo A."/>
            <person name="Thoen E."/>
            <person name="Andreopoulos B."/>
            <person name="Lu D."/>
            <person name="Skrede I."/>
            <person name="Drula E."/>
            <person name="Henrissat B."/>
            <person name="Morin E."/>
            <person name="Kohler A."/>
            <person name="Barry K."/>
            <person name="LaButti K."/>
            <person name="Morin E."/>
            <person name="Salamov A."/>
            <person name="Lipzen A."/>
            <person name="Mereny Z."/>
            <person name="Hegedus B."/>
            <person name="Baldrian P."/>
            <person name="Stursova M."/>
            <person name="Weitz H."/>
            <person name="Taylor A."/>
            <person name="Grigoriev I.V."/>
            <person name="Nagy L.G."/>
            <person name="Martin F."/>
            <person name="Kauserud H."/>
        </authorList>
    </citation>
    <scope>NUCLEOTIDE SEQUENCE</scope>
    <source>
        <strain evidence="2">CBHHK182m</strain>
    </source>
</reference>
<gene>
    <name evidence="2" type="ORF">B0H16DRAFT_1560428</name>
</gene>
<evidence type="ECO:0000313" key="3">
    <source>
        <dbReference type="Proteomes" id="UP001215598"/>
    </source>
</evidence>
<feature type="transmembrane region" description="Helical" evidence="1">
    <location>
        <begin position="67"/>
        <end position="89"/>
    </location>
</feature>
<dbReference type="PANTHER" id="PTHR35041:SF3">
    <property type="entry name" value="FORMYLMETHIONINE DEFORMYLASE-LIKE PROTEIN"/>
    <property type="match status" value="1"/>
</dbReference>
<organism evidence="2 3">
    <name type="scientific">Mycena metata</name>
    <dbReference type="NCBI Taxonomy" id="1033252"/>
    <lineage>
        <taxon>Eukaryota</taxon>
        <taxon>Fungi</taxon>
        <taxon>Dikarya</taxon>
        <taxon>Basidiomycota</taxon>
        <taxon>Agaricomycotina</taxon>
        <taxon>Agaricomycetes</taxon>
        <taxon>Agaricomycetidae</taxon>
        <taxon>Agaricales</taxon>
        <taxon>Marasmiineae</taxon>
        <taxon>Mycenaceae</taxon>
        <taxon>Mycena</taxon>
    </lineage>
</organism>
<name>A0AAD7N3N4_9AGAR</name>
<evidence type="ECO:0000313" key="2">
    <source>
        <dbReference type="EMBL" id="KAJ7744185.1"/>
    </source>
</evidence>
<dbReference type="PANTHER" id="PTHR35041">
    <property type="entry name" value="MEDIATOR OF RNA POLYMERASE II TRANSCRIPTION SUBUNIT 1"/>
    <property type="match status" value="1"/>
</dbReference>
<dbReference type="AlphaFoldDB" id="A0AAD7N3N4"/>